<dbReference type="SUPFAM" id="SSF53850">
    <property type="entry name" value="Periplasmic binding protein-like II"/>
    <property type="match status" value="1"/>
</dbReference>
<evidence type="ECO:0000256" key="14">
    <source>
        <dbReference type="PIRSR" id="PIRSR601508-2"/>
    </source>
</evidence>
<evidence type="ECO:0000259" key="17">
    <source>
        <dbReference type="SMART" id="SM00079"/>
    </source>
</evidence>
<evidence type="ECO:0000256" key="13">
    <source>
        <dbReference type="PIRSR" id="PIRSR601508-1"/>
    </source>
</evidence>
<dbReference type="Gene3D" id="3.40.190.10">
    <property type="entry name" value="Periplasmic binding protein-like II"/>
    <property type="match status" value="3"/>
</dbReference>
<dbReference type="PANTHER" id="PTHR18966">
    <property type="entry name" value="IONOTROPIC GLUTAMATE RECEPTOR"/>
    <property type="match status" value="1"/>
</dbReference>
<feature type="transmembrane region" description="Helical" evidence="16">
    <location>
        <begin position="306"/>
        <end position="325"/>
    </location>
</feature>
<dbReference type="InterPro" id="IPR001320">
    <property type="entry name" value="Iontro_rcpt_C"/>
</dbReference>
<evidence type="ECO:0000256" key="7">
    <source>
        <dbReference type="ARBA" id="ARBA00023065"/>
    </source>
</evidence>
<keyword evidence="5 16" id="KW-0812">Transmembrane</keyword>
<keyword evidence="12" id="KW-0407">Ion channel</keyword>
<dbReference type="PRINTS" id="PR00177">
    <property type="entry name" value="NMDARECEPTOR"/>
</dbReference>
<feature type="site" description="Interaction with the cone snail toxin Con-ikot-ikot" evidence="14">
    <location>
        <position position="565"/>
    </location>
</feature>
<dbReference type="GO" id="GO:0015276">
    <property type="term" value="F:ligand-gated monoatomic ion channel activity"/>
    <property type="evidence" value="ECO:0007669"/>
    <property type="project" value="InterPro"/>
</dbReference>
<evidence type="ECO:0000256" key="9">
    <source>
        <dbReference type="ARBA" id="ARBA00023170"/>
    </source>
</evidence>
<protein>
    <submittedName>
        <fullName evidence="18">Glutamate receptor ionotropic: kainate 2-like protein</fullName>
    </submittedName>
</protein>
<evidence type="ECO:0000313" key="19">
    <source>
        <dbReference type="Proteomes" id="UP000285301"/>
    </source>
</evidence>
<comment type="similarity">
    <text evidence="2">Belongs to the glutamate-gated ion channel (TC 1.A.10.1) family.</text>
</comment>
<comment type="caution">
    <text evidence="18">The sequence shown here is derived from an EMBL/GenBank/DDBJ whole genome shotgun (WGS) entry which is preliminary data.</text>
</comment>
<gene>
    <name evidence="18" type="ORF">B4U79_11075</name>
</gene>
<evidence type="ECO:0000256" key="10">
    <source>
        <dbReference type="ARBA" id="ARBA00023180"/>
    </source>
</evidence>
<evidence type="ECO:0000256" key="11">
    <source>
        <dbReference type="ARBA" id="ARBA00023286"/>
    </source>
</evidence>
<dbReference type="SUPFAM" id="SSF81324">
    <property type="entry name" value="Voltage-gated potassium channels"/>
    <property type="match status" value="1"/>
</dbReference>
<evidence type="ECO:0000256" key="16">
    <source>
        <dbReference type="SAM" id="Phobius"/>
    </source>
</evidence>
<keyword evidence="6 16" id="KW-1133">Transmembrane helix</keyword>
<keyword evidence="11" id="KW-1071">Ligand-gated ion channel</keyword>
<organism evidence="18 19">
    <name type="scientific">Dinothrombium tinctorium</name>
    <dbReference type="NCBI Taxonomy" id="1965070"/>
    <lineage>
        <taxon>Eukaryota</taxon>
        <taxon>Metazoa</taxon>
        <taxon>Ecdysozoa</taxon>
        <taxon>Arthropoda</taxon>
        <taxon>Chelicerata</taxon>
        <taxon>Arachnida</taxon>
        <taxon>Acari</taxon>
        <taxon>Acariformes</taxon>
        <taxon>Trombidiformes</taxon>
        <taxon>Prostigmata</taxon>
        <taxon>Anystina</taxon>
        <taxon>Parasitengona</taxon>
        <taxon>Trombidioidea</taxon>
        <taxon>Trombidiidae</taxon>
        <taxon>Dinothrombium</taxon>
    </lineage>
</organism>
<dbReference type="EMBL" id="NCKU01005622">
    <property type="protein sequence ID" value="RWS04344.1"/>
    <property type="molecule type" value="Genomic_DNA"/>
</dbReference>
<feature type="disulfide bond" evidence="15">
    <location>
        <begin position="530"/>
        <end position="589"/>
    </location>
</feature>
<keyword evidence="4" id="KW-1003">Cell membrane</keyword>
<evidence type="ECO:0000256" key="2">
    <source>
        <dbReference type="ARBA" id="ARBA00008685"/>
    </source>
</evidence>
<keyword evidence="15" id="KW-1015">Disulfide bond</keyword>
<evidence type="ECO:0000256" key="6">
    <source>
        <dbReference type="ARBA" id="ARBA00022989"/>
    </source>
</evidence>
<keyword evidence="9 18" id="KW-0675">Receptor</keyword>
<evidence type="ECO:0000256" key="3">
    <source>
        <dbReference type="ARBA" id="ARBA00022448"/>
    </source>
</evidence>
<feature type="binding site" evidence="13">
    <location>
        <position position="518"/>
    </location>
    <ligand>
        <name>L-glutamate</name>
        <dbReference type="ChEBI" id="CHEBI:29985"/>
    </ligand>
</feature>
<dbReference type="Pfam" id="PF00060">
    <property type="entry name" value="Lig_chan"/>
    <property type="match status" value="1"/>
</dbReference>
<keyword evidence="7" id="KW-0406">Ion transport</keyword>
<keyword evidence="19" id="KW-1185">Reference proteome</keyword>
<dbReference type="InterPro" id="IPR019594">
    <property type="entry name" value="Glu/Gly-bd"/>
</dbReference>
<feature type="transmembrane region" description="Helical" evidence="16">
    <location>
        <begin position="381"/>
        <end position="404"/>
    </location>
</feature>
<dbReference type="SMART" id="SM00079">
    <property type="entry name" value="PBPe"/>
    <property type="match status" value="1"/>
</dbReference>
<keyword evidence="8 16" id="KW-0472">Membrane</keyword>
<proteinExistence type="inferred from homology"/>
<dbReference type="InterPro" id="IPR015683">
    <property type="entry name" value="Ionotropic_Glu_rcpt"/>
</dbReference>
<dbReference type="FunFam" id="1.10.287.70:FF:000143">
    <property type="entry name" value="Probable glutamate receptor"/>
    <property type="match status" value="1"/>
</dbReference>
<evidence type="ECO:0000256" key="5">
    <source>
        <dbReference type="ARBA" id="ARBA00022692"/>
    </source>
</evidence>
<feature type="domain" description="Ionotropic glutamate receptor C-terminal" evidence="17">
    <location>
        <begin position="154"/>
        <end position="582"/>
    </location>
</feature>
<evidence type="ECO:0000256" key="4">
    <source>
        <dbReference type="ARBA" id="ARBA00022475"/>
    </source>
</evidence>
<dbReference type="GO" id="GO:0005886">
    <property type="term" value="C:plasma membrane"/>
    <property type="evidence" value="ECO:0007669"/>
    <property type="project" value="UniProtKB-SubCell"/>
</dbReference>
<sequence length="668" mass="78101">MCTRETKNYTTDVFKFTRLIAYFYYDLMRLTLESVHNTPTMWVSDDAQLSCQKLEFQMLSQKDCGSNNLRNQLEQSSHEIFGKFGEFVVKLDGSLESYQRITMKINEQSYLYQKMKLRQIAEWEYDEEGGTLFTRALDEDEENNDDEEEGKKSGLIIQLIMHPPFVMKLVKNSTGETQEQKVEYYGFVIDLFQLIVKEIPDFPKYTLEEYEAEDEIAIYGHYGTGKENKMGGGDDQNERTDWKGAITRFDEKTQMISLGAWTRTVERENKTDFTEPFFELVGNTVVMKKPLRHIYYWKFINVLEDNVWYCIISAYFLTSVLLAIFDRYSPYSYQNNKLKYKDDDEKRIFTLKESMWFCITSLTPQGGGEAPKSLSGRLVAATWWLFGFIVVASYSANLAAFLTVSRIDNRVEDMEKLAHQYKVRYGPVMGSALQTYFNRLALVEEKFYEVWKDMSLNDSLSEDERAKLAIWDYPISDRSTKIWSQVKEPDSMPKSYEAGLAAMKSSKTHKEGFALVADSLTVDYFAFTHCDVYRIGTEFSPRPMSLAISKNLRPLKKKIDEAIIKFRNDRTIEKLKGKWWDWNPLRQECEDWRLLSNGISLQNAGGTFIVYIAGVCSCFFAIAVENHFIKRMIVRDFKDMQSGKKRREASSNSNNRRLRLFCWRKKNR</sequence>
<evidence type="ECO:0000256" key="1">
    <source>
        <dbReference type="ARBA" id="ARBA00004651"/>
    </source>
</evidence>
<name>A0A3S3RQ73_9ACAR</name>
<accession>A0A3S3RQ73</accession>
<evidence type="ECO:0000313" key="18">
    <source>
        <dbReference type="EMBL" id="RWS04344.1"/>
    </source>
</evidence>
<dbReference type="Pfam" id="PF10613">
    <property type="entry name" value="Lig_chan-Glu_bd"/>
    <property type="match status" value="1"/>
</dbReference>
<reference evidence="18 19" key="1">
    <citation type="journal article" date="2018" name="Gigascience">
        <title>Genomes of trombidid mites reveal novel predicted allergens and laterally-transferred genes associated with secondary metabolism.</title>
        <authorList>
            <person name="Dong X."/>
            <person name="Chaisiri K."/>
            <person name="Xia D."/>
            <person name="Armstrong S.D."/>
            <person name="Fang Y."/>
            <person name="Donnelly M.J."/>
            <person name="Kadowaki T."/>
            <person name="McGarry J.W."/>
            <person name="Darby A.C."/>
            <person name="Makepeace B.L."/>
        </authorList>
    </citation>
    <scope>NUCLEOTIDE SEQUENCE [LARGE SCALE GENOMIC DNA]</scope>
    <source>
        <strain evidence="18">UoL-WK</strain>
    </source>
</reference>
<comment type="subcellular location">
    <subcellularLocation>
        <location evidence="1">Cell membrane</location>
        <topology evidence="1">Multi-pass membrane protein</topology>
    </subcellularLocation>
</comment>
<keyword evidence="10" id="KW-0325">Glycoprotein</keyword>
<feature type="site" description="Crucial to convey clamshell closure to channel opening" evidence="14">
    <location>
        <position position="411"/>
    </location>
</feature>
<evidence type="ECO:0000256" key="15">
    <source>
        <dbReference type="PIRSR" id="PIRSR601508-3"/>
    </source>
</evidence>
<feature type="binding site" evidence="13">
    <location>
        <position position="267"/>
    </location>
    <ligand>
        <name>L-glutamate</name>
        <dbReference type="ChEBI" id="CHEBI:29985"/>
    </ligand>
</feature>
<dbReference type="OrthoDB" id="5984008at2759"/>
<evidence type="ECO:0000256" key="12">
    <source>
        <dbReference type="ARBA" id="ARBA00023303"/>
    </source>
</evidence>
<evidence type="ECO:0000256" key="8">
    <source>
        <dbReference type="ARBA" id="ARBA00023136"/>
    </source>
</evidence>
<feature type="binding site" evidence="13">
    <location>
        <position position="262"/>
    </location>
    <ligand>
        <name>L-glutamate</name>
        <dbReference type="ChEBI" id="CHEBI:29985"/>
    </ligand>
</feature>
<dbReference type="Gene3D" id="1.10.287.70">
    <property type="match status" value="1"/>
</dbReference>
<dbReference type="Proteomes" id="UP000285301">
    <property type="component" value="Unassembled WGS sequence"/>
</dbReference>
<dbReference type="GO" id="GO:0038023">
    <property type="term" value="F:signaling receptor activity"/>
    <property type="evidence" value="ECO:0007669"/>
    <property type="project" value="InterPro"/>
</dbReference>
<keyword evidence="3" id="KW-0813">Transport</keyword>
<dbReference type="AlphaFoldDB" id="A0A3S3RQ73"/>
<feature type="transmembrane region" description="Helical" evidence="16">
    <location>
        <begin position="608"/>
        <end position="629"/>
    </location>
</feature>
<dbReference type="InterPro" id="IPR001508">
    <property type="entry name" value="Iono_Glu_rcpt_met"/>
</dbReference>